<name>A0ABS4KJ18_9FIRM</name>
<dbReference type="SUPFAM" id="SSF101353">
    <property type="entry name" value="Putative anticodon-binding domain of alanyl-tRNA synthetase (AlaRS)"/>
    <property type="match status" value="1"/>
</dbReference>
<dbReference type="Proteomes" id="UP001314903">
    <property type="component" value="Unassembled WGS sequence"/>
</dbReference>
<dbReference type="GO" id="GO:0004813">
    <property type="term" value="F:alanine-tRNA ligase activity"/>
    <property type="evidence" value="ECO:0007669"/>
    <property type="project" value="UniProtKB-EC"/>
</dbReference>
<dbReference type="SUPFAM" id="SSF55681">
    <property type="entry name" value="Class II aaRS and biotin synthetases"/>
    <property type="match status" value="1"/>
</dbReference>
<keyword evidence="8 11" id="KW-0030">Aminoacyl-tRNA synthetase</keyword>
<keyword evidence="6 11" id="KW-0694">RNA-binding</keyword>
<feature type="region of interest" description="Disordered" evidence="12">
    <location>
        <begin position="848"/>
        <end position="868"/>
    </location>
</feature>
<keyword evidence="4 11" id="KW-0547">Nucleotide-binding</keyword>
<dbReference type="InterPro" id="IPR018165">
    <property type="entry name" value="Ala-tRNA-synth_IIc_core"/>
</dbReference>
<evidence type="ECO:0000256" key="12">
    <source>
        <dbReference type="SAM" id="MobiDB-lite"/>
    </source>
</evidence>
<keyword evidence="3 11" id="KW-0436">Ligase</keyword>
<dbReference type="Gene3D" id="3.30.980.10">
    <property type="entry name" value="Threonyl-trna Synthetase, Chain A, domain 2"/>
    <property type="match status" value="1"/>
</dbReference>
<dbReference type="Gene3D" id="6.10.250.550">
    <property type="match status" value="1"/>
</dbReference>
<feature type="domain" description="Alanyl-transfer RNA synthetases family profile" evidence="13">
    <location>
        <begin position="4"/>
        <end position="713"/>
    </location>
</feature>
<comment type="subcellular location">
    <subcellularLocation>
        <location evidence="11">Cytoplasm</location>
    </subcellularLocation>
</comment>
<evidence type="ECO:0000256" key="7">
    <source>
        <dbReference type="ARBA" id="ARBA00022917"/>
    </source>
</evidence>
<evidence type="ECO:0000256" key="3">
    <source>
        <dbReference type="ARBA" id="ARBA00022598"/>
    </source>
</evidence>
<gene>
    <name evidence="11" type="primary">alaS</name>
    <name evidence="14" type="ORF">J2Z35_001596</name>
</gene>
<dbReference type="InterPro" id="IPR002318">
    <property type="entry name" value="Ala-tRNA-lgiase_IIc"/>
</dbReference>
<keyword evidence="5 11" id="KW-0067">ATP-binding</keyword>
<dbReference type="InterPro" id="IPR003156">
    <property type="entry name" value="DHHA1_dom"/>
</dbReference>
<protein>
    <recommendedName>
        <fullName evidence="11">Alanine--tRNA ligase</fullName>
        <ecNumber evidence="11">6.1.1.7</ecNumber>
    </recommendedName>
    <alternativeName>
        <fullName evidence="11">Alanyl-tRNA synthetase</fullName>
        <shortName evidence="11">AlaRS</shortName>
    </alternativeName>
</protein>
<sequence length="882" mass="99610">MDYMKVSEIRKKFLDYFKSKEHFVDKSYSLVPENDKSLLLINAGMAPLKNYFMGIETPPSKRMATCQKCMRTGDIENVGKTARHATFFEMLGNFSFGDYFKKEAIEWAWEFTTKELGLNEEELWVTVYEEDDEAFEIWENHIKVPKEKIVRLGKDDNFWEIGTGTGPCGPCSEIYIDRGKGFGCDDPNCKPGCDCDRFLEFWNLVFTQFDKDESGNYNLLPNPNIDTGMGLERIACIMQGVESIFDIDTMKNLINKVAQMSNQEYGKDNKKDISMRVIADHARAVTFLISDGVIPSNEGRGYVIRRLIRRAIRHGKLLGMEDMFLWKLVDTVVENYKDAYEELTEKQEYIEKILKIEEEKFEETLDQGITILNGYIERYKNENKMILNGDEAFKLYDTYGFPLELTLEILIENGMTVDEEGFKNAMKSQRERARAARNEKGVEGWKNDMSGLELSVQTTIFNGYDTLYENTQINDIIKDSSLVNEINEGEDAILVFEKTPFYAESGGQVGDRGYIKGNNFEAIVEDVKKSPNGLFMHNIRMTSGTLKKGDKAELLVDKTLRGATQRNHTATHLLHKALKEVVGEHINQAGSLVNENRLRFDFNHFEGVTAEQIKEIEKIVNRVIYEGHRVNVETMSIEEAKQIGAVALFGEKYDSVVRVVSVEGYSTELCGGTHVQNSSDIGMFKILSESGIASGVRRIEAITGENVYKYLLEKEELLTEVKSTLKCNEDMVVPKINQIIDEHKEAIKALSKLKSESAMSRLDDMIKNAQEIKGIKYISDTFENIEDEILRKTAEQIINKVENSVVLFSNIIDAEKVSFVCMVSGLAQAQGVHAGNLIKEVAKITGGGGGGRPNMAQAGGKDSSKVPNAMDESVNILASQIK</sequence>
<dbReference type="RefSeq" id="WP_209660860.1">
    <property type="nucleotide sequence ID" value="NZ_JAGGLI010000016.1"/>
</dbReference>
<comment type="domain">
    <text evidence="11">Consists of three domains; the N-terminal catalytic domain, the editing domain and the C-terminal C-Ala domain. The editing domain removes incorrectly charged amino acids, while the C-Ala domain, along with tRNA(Ala), serves as a bridge to cooperatively bring together the editing and aminoacylation centers thus stimulating deacylation of misacylated tRNAs.</text>
</comment>
<dbReference type="InterPro" id="IPR050058">
    <property type="entry name" value="Ala-tRNA_ligase"/>
</dbReference>
<comment type="caution">
    <text evidence="14">The sequence shown here is derived from an EMBL/GenBank/DDBJ whole genome shotgun (WGS) entry which is preliminary data.</text>
</comment>
<dbReference type="InterPro" id="IPR018164">
    <property type="entry name" value="Ala-tRNA-synth_IIc_N"/>
</dbReference>
<feature type="binding site" evidence="11">
    <location>
        <position position="568"/>
    </location>
    <ligand>
        <name>Zn(2+)</name>
        <dbReference type="ChEBI" id="CHEBI:29105"/>
    </ligand>
</feature>
<dbReference type="Gene3D" id="3.30.930.10">
    <property type="entry name" value="Bira Bifunctional Protein, Domain 2"/>
    <property type="match status" value="1"/>
</dbReference>
<dbReference type="InterPro" id="IPR045864">
    <property type="entry name" value="aa-tRNA-synth_II/BPL/LPL"/>
</dbReference>
<dbReference type="InterPro" id="IPR009000">
    <property type="entry name" value="Transl_B-barrel_sf"/>
</dbReference>
<keyword evidence="7 11" id="KW-0648">Protein biosynthesis</keyword>
<evidence type="ECO:0000256" key="11">
    <source>
        <dbReference type="HAMAP-Rule" id="MF_00036"/>
    </source>
</evidence>
<dbReference type="Pfam" id="PF02272">
    <property type="entry name" value="DHHA1"/>
    <property type="match status" value="1"/>
</dbReference>
<comment type="cofactor">
    <cofactor evidence="11">
        <name>Zn(2+)</name>
        <dbReference type="ChEBI" id="CHEBI:29105"/>
    </cofactor>
    <text evidence="11">Binds 1 zinc ion per subunit.</text>
</comment>
<evidence type="ECO:0000256" key="8">
    <source>
        <dbReference type="ARBA" id="ARBA00023146"/>
    </source>
</evidence>
<evidence type="ECO:0000259" key="13">
    <source>
        <dbReference type="PROSITE" id="PS50860"/>
    </source>
</evidence>
<dbReference type="HAMAP" id="MF_00036_B">
    <property type="entry name" value="Ala_tRNA_synth_B"/>
    <property type="match status" value="1"/>
</dbReference>
<comment type="similarity">
    <text evidence="1 11">Belongs to the class-II aminoacyl-tRNA synthetase family.</text>
</comment>
<dbReference type="Gene3D" id="2.40.30.130">
    <property type="match status" value="1"/>
</dbReference>
<dbReference type="PROSITE" id="PS50860">
    <property type="entry name" value="AA_TRNA_LIGASE_II_ALA"/>
    <property type="match status" value="1"/>
</dbReference>
<dbReference type="PANTHER" id="PTHR11777">
    <property type="entry name" value="ALANYL-TRNA SYNTHETASE"/>
    <property type="match status" value="1"/>
</dbReference>
<evidence type="ECO:0000256" key="9">
    <source>
        <dbReference type="ARBA" id="ARBA00024779"/>
    </source>
</evidence>
<evidence type="ECO:0000256" key="6">
    <source>
        <dbReference type="ARBA" id="ARBA00022884"/>
    </source>
</evidence>
<dbReference type="EC" id="6.1.1.7" evidence="11"/>
<feature type="binding site" evidence="11">
    <location>
        <position position="674"/>
    </location>
    <ligand>
        <name>Zn(2+)</name>
        <dbReference type="ChEBI" id="CHEBI:29105"/>
    </ligand>
</feature>
<dbReference type="NCBIfam" id="TIGR00344">
    <property type="entry name" value="alaS"/>
    <property type="match status" value="1"/>
</dbReference>
<dbReference type="SUPFAM" id="SSF55186">
    <property type="entry name" value="ThrRS/AlaRS common domain"/>
    <property type="match status" value="1"/>
</dbReference>
<evidence type="ECO:0000256" key="5">
    <source>
        <dbReference type="ARBA" id="ARBA00022840"/>
    </source>
</evidence>
<proteinExistence type="inferred from homology"/>
<evidence type="ECO:0000313" key="15">
    <source>
        <dbReference type="Proteomes" id="UP001314903"/>
    </source>
</evidence>
<dbReference type="SUPFAM" id="SSF50447">
    <property type="entry name" value="Translation proteins"/>
    <property type="match status" value="1"/>
</dbReference>
<feature type="binding site" evidence="11">
    <location>
        <position position="670"/>
    </location>
    <ligand>
        <name>Zn(2+)</name>
        <dbReference type="ChEBI" id="CHEBI:29105"/>
    </ligand>
</feature>
<dbReference type="CDD" id="cd00673">
    <property type="entry name" value="AlaRS_core"/>
    <property type="match status" value="1"/>
</dbReference>
<dbReference type="InterPro" id="IPR012947">
    <property type="entry name" value="tRNA_SAD"/>
</dbReference>
<comment type="catalytic activity">
    <reaction evidence="10 11">
        <text>tRNA(Ala) + L-alanine + ATP = L-alanyl-tRNA(Ala) + AMP + diphosphate</text>
        <dbReference type="Rhea" id="RHEA:12540"/>
        <dbReference type="Rhea" id="RHEA-COMP:9657"/>
        <dbReference type="Rhea" id="RHEA-COMP:9923"/>
        <dbReference type="ChEBI" id="CHEBI:30616"/>
        <dbReference type="ChEBI" id="CHEBI:33019"/>
        <dbReference type="ChEBI" id="CHEBI:57972"/>
        <dbReference type="ChEBI" id="CHEBI:78442"/>
        <dbReference type="ChEBI" id="CHEBI:78497"/>
        <dbReference type="ChEBI" id="CHEBI:456215"/>
        <dbReference type="EC" id="6.1.1.7"/>
    </reaction>
</comment>
<evidence type="ECO:0000313" key="14">
    <source>
        <dbReference type="EMBL" id="MBP2027798.1"/>
    </source>
</evidence>
<dbReference type="InterPro" id="IPR018162">
    <property type="entry name" value="Ala-tRNA-ligase_IIc_anticod-bd"/>
</dbReference>
<dbReference type="EMBL" id="JAGGLI010000016">
    <property type="protein sequence ID" value="MBP2027798.1"/>
    <property type="molecule type" value="Genomic_DNA"/>
</dbReference>
<dbReference type="InterPro" id="IPR023033">
    <property type="entry name" value="Ala_tRNA_ligase_euk/bac"/>
</dbReference>
<dbReference type="SMART" id="SM00863">
    <property type="entry name" value="tRNA_SAD"/>
    <property type="match status" value="1"/>
</dbReference>
<dbReference type="Pfam" id="PF07973">
    <property type="entry name" value="tRNA_SAD"/>
    <property type="match status" value="1"/>
</dbReference>
<keyword evidence="15" id="KW-1185">Reference proteome</keyword>
<comment type="function">
    <text evidence="9 11">Catalyzes the attachment of alanine to tRNA(Ala) in a two-step reaction: alanine is first activated by ATP to form Ala-AMP and then transferred to the acceptor end of tRNA(Ala). Also edits incorrectly charged Ser-tRNA(Ala) and Gly-tRNA(Ala) via its editing domain.</text>
</comment>
<reference evidence="14 15" key="1">
    <citation type="submission" date="2021-03" db="EMBL/GenBank/DDBJ databases">
        <title>Genomic Encyclopedia of Type Strains, Phase IV (KMG-IV): sequencing the most valuable type-strain genomes for metagenomic binning, comparative biology and taxonomic classification.</title>
        <authorList>
            <person name="Goeker M."/>
        </authorList>
    </citation>
    <scope>NUCLEOTIDE SEQUENCE [LARGE SCALE GENOMIC DNA]</scope>
    <source>
        <strain evidence="14 15">DSM 27512</strain>
    </source>
</reference>
<evidence type="ECO:0000256" key="2">
    <source>
        <dbReference type="ARBA" id="ARBA00022555"/>
    </source>
</evidence>
<keyword evidence="11" id="KW-0862">Zinc</keyword>
<dbReference type="Pfam" id="PF01411">
    <property type="entry name" value="tRNA-synt_2c"/>
    <property type="match status" value="1"/>
</dbReference>
<dbReference type="PRINTS" id="PR00980">
    <property type="entry name" value="TRNASYNTHALA"/>
</dbReference>
<evidence type="ECO:0000256" key="4">
    <source>
        <dbReference type="ARBA" id="ARBA00022741"/>
    </source>
</evidence>
<organism evidence="14 15">
    <name type="scientific">Acetoanaerobium pronyense</name>
    <dbReference type="NCBI Taxonomy" id="1482736"/>
    <lineage>
        <taxon>Bacteria</taxon>
        <taxon>Bacillati</taxon>
        <taxon>Bacillota</taxon>
        <taxon>Clostridia</taxon>
        <taxon>Peptostreptococcales</taxon>
        <taxon>Filifactoraceae</taxon>
        <taxon>Acetoanaerobium</taxon>
    </lineage>
</organism>
<dbReference type="Gene3D" id="3.30.54.20">
    <property type="match status" value="1"/>
</dbReference>
<evidence type="ECO:0000256" key="10">
    <source>
        <dbReference type="ARBA" id="ARBA00048300"/>
    </source>
</evidence>
<feature type="binding site" evidence="11">
    <location>
        <position position="572"/>
    </location>
    <ligand>
        <name>Zn(2+)</name>
        <dbReference type="ChEBI" id="CHEBI:29105"/>
    </ligand>
</feature>
<keyword evidence="11" id="KW-0479">Metal-binding</keyword>
<keyword evidence="11" id="KW-0963">Cytoplasm</keyword>
<dbReference type="PANTHER" id="PTHR11777:SF9">
    <property type="entry name" value="ALANINE--TRNA LIGASE, CYTOPLASMIC"/>
    <property type="match status" value="1"/>
</dbReference>
<dbReference type="Gene3D" id="3.10.310.40">
    <property type="match status" value="1"/>
</dbReference>
<dbReference type="InterPro" id="IPR018163">
    <property type="entry name" value="Thr/Ala-tRNA-synth_IIc_edit"/>
</dbReference>
<evidence type="ECO:0000256" key="1">
    <source>
        <dbReference type="ARBA" id="ARBA00008226"/>
    </source>
</evidence>
<keyword evidence="2 11" id="KW-0820">tRNA-binding</keyword>
<accession>A0ABS4KJ18</accession>